<evidence type="ECO:0000256" key="7">
    <source>
        <dbReference type="PROSITE-ProRule" id="PRU00108"/>
    </source>
</evidence>
<proteinExistence type="inferred from homology"/>
<evidence type="ECO:0000256" key="3">
    <source>
        <dbReference type="ARBA" id="ARBA00022473"/>
    </source>
</evidence>
<dbReference type="Proteomes" id="UP001187531">
    <property type="component" value="Unassembled WGS sequence"/>
</dbReference>
<protein>
    <recommendedName>
        <fullName evidence="10">Homeobox domain-containing protein</fullName>
    </recommendedName>
</protein>
<evidence type="ECO:0000256" key="9">
    <source>
        <dbReference type="SAM" id="MobiDB-lite"/>
    </source>
</evidence>
<dbReference type="PRINTS" id="PR00024">
    <property type="entry name" value="HOMEOBOX"/>
</dbReference>
<feature type="region of interest" description="Disordered" evidence="9">
    <location>
        <begin position="252"/>
        <end position="320"/>
    </location>
</feature>
<dbReference type="SUPFAM" id="SSF46689">
    <property type="entry name" value="Homeodomain-like"/>
    <property type="match status" value="1"/>
</dbReference>
<keyword evidence="12" id="KW-1185">Reference proteome</keyword>
<keyword evidence="6 7" id="KW-0539">Nucleus</keyword>
<dbReference type="InterPro" id="IPR050296">
    <property type="entry name" value="Antp_homeobox"/>
</dbReference>
<evidence type="ECO:0000256" key="5">
    <source>
        <dbReference type="ARBA" id="ARBA00023155"/>
    </source>
</evidence>
<dbReference type="PANTHER" id="PTHR45659">
    <property type="entry name" value="HOMEOBOX PROTEIN HOX"/>
    <property type="match status" value="1"/>
</dbReference>
<name>A0AA88LGW8_ARTSF</name>
<evidence type="ECO:0000256" key="1">
    <source>
        <dbReference type="ARBA" id="ARBA00004123"/>
    </source>
</evidence>
<comment type="similarity">
    <text evidence="2">Belongs to the Antp homeobox family.</text>
</comment>
<accession>A0AA88LGW8</accession>
<comment type="caution">
    <text evidence="11">The sequence shown here is derived from an EMBL/GenBank/DDBJ whole genome shotgun (WGS) entry which is preliminary data.</text>
</comment>
<dbReference type="GO" id="GO:0005634">
    <property type="term" value="C:nucleus"/>
    <property type="evidence" value="ECO:0007669"/>
    <property type="project" value="UniProtKB-SubCell"/>
</dbReference>
<evidence type="ECO:0000256" key="4">
    <source>
        <dbReference type="ARBA" id="ARBA00023125"/>
    </source>
</evidence>
<organism evidence="11 12">
    <name type="scientific">Artemia franciscana</name>
    <name type="common">Brine shrimp</name>
    <name type="synonym">Artemia sanfranciscana</name>
    <dbReference type="NCBI Taxonomy" id="6661"/>
    <lineage>
        <taxon>Eukaryota</taxon>
        <taxon>Metazoa</taxon>
        <taxon>Ecdysozoa</taxon>
        <taxon>Arthropoda</taxon>
        <taxon>Crustacea</taxon>
        <taxon>Branchiopoda</taxon>
        <taxon>Anostraca</taxon>
        <taxon>Artemiidae</taxon>
        <taxon>Artemia</taxon>
    </lineage>
</organism>
<keyword evidence="3" id="KW-0217">Developmental protein</keyword>
<keyword evidence="4 7" id="KW-0238">DNA-binding</keyword>
<evidence type="ECO:0000256" key="2">
    <source>
        <dbReference type="ARBA" id="ARBA00009107"/>
    </source>
</evidence>
<dbReference type="GO" id="GO:0009952">
    <property type="term" value="P:anterior/posterior pattern specification"/>
    <property type="evidence" value="ECO:0007669"/>
    <property type="project" value="TreeGrafter"/>
</dbReference>
<evidence type="ECO:0000259" key="10">
    <source>
        <dbReference type="PROSITE" id="PS50071"/>
    </source>
</evidence>
<dbReference type="CDD" id="cd00086">
    <property type="entry name" value="homeodomain"/>
    <property type="match status" value="1"/>
</dbReference>
<dbReference type="PANTHER" id="PTHR45659:SF4">
    <property type="entry name" value="HOMEOBOX PROTEIN ABDOMINAL-A"/>
    <property type="match status" value="1"/>
</dbReference>
<feature type="DNA-binding region" description="Homeobox" evidence="7">
    <location>
        <begin position="79"/>
        <end position="138"/>
    </location>
</feature>
<reference evidence="11" key="1">
    <citation type="submission" date="2023-07" db="EMBL/GenBank/DDBJ databases">
        <title>Chromosome-level genome assembly of Artemia franciscana.</title>
        <authorList>
            <person name="Jo E."/>
        </authorList>
    </citation>
    <scope>NUCLEOTIDE SEQUENCE</scope>
    <source>
        <tissue evidence="11">Whole body</tissue>
    </source>
</reference>
<dbReference type="GO" id="GO:0000981">
    <property type="term" value="F:DNA-binding transcription factor activity, RNA polymerase II-specific"/>
    <property type="evidence" value="ECO:0007669"/>
    <property type="project" value="InterPro"/>
</dbReference>
<dbReference type="PROSITE" id="PS00027">
    <property type="entry name" value="HOMEOBOX_1"/>
    <property type="match status" value="1"/>
</dbReference>
<dbReference type="EMBL" id="JAVRJZ010000006">
    <property type="protein sequence ID" value="KAK2721185.1"/>
    <property type="molecule type" value="Genomic_DNA"/>
</dbReference>
<dbReference type="SMART" id="SM00389">
    <property type="entry name" value="HOX"/>
    <property type="match status" value="1"/>
</dbReference>
<comment type="subcellular location">
    <subcellularLocation>
        <location evidence="1 7 8">Nucleus</location>
    </subcellularLocation>
</comment>
<gene>
    <name evidence="11" type="ORF">QYM36_003455</name>
</gene>
<evidence type="ECO:0000313" key="11">
    <source>
        <dbReference type="EMBL" id="KAK2721185.1"/>
    </source>
</evidence>
<feature type="compositionally biased region" description="Basic and acidic residues" evidence="9">
    <location>
        <begin position="296"/>
        <end position="310"/>
    </location>
</feature>
<dbReference type="PROSITE" id="PS50071">
    <property type="entry name" value="HOMEOBOX_2"/>
    <property type="match status" value="1"/>
</dbReference>
<evidence type="ECO:0000256" key="6">
    <source>
        <dbReference type="ARBA" id="ARBA00023242"/>
    </source>
</evidence>
<dbReference type="Pfam" id="PF00046">
    <property type="entry name" value="Homeodomain"/>
    <property type="match status" value="1"/>
</dbReference>
<dbReference type="Gene3D" id="1.10.10.60">
    <property type="entry name" value="Homeodomain-like"/>
    <property type="match status" value="1"/>
</dbReference>
<dbReference type="AlphaFoldDB" id="A0AA88LGW8"/>
<dbReference type="InterPro" id="IPR017970">
    <property type="entry name" value="Homeobox_CS"/>
</dbReference>
<feature type="region of interest" description="Disordered" evidence="9">
    <location>
        <begin position="190"/>
        <end position="210"/>
    </location>
</feature>
<dbReference type="GO" id="GO:0000122">
    <property type="term" value="P:negative regulation of transcription by RNA polymerase II"/>
    <property type="evidence" value="ECO:0007669"/>
    <property type="project" value="TreeGrafter"/>
</dbReference>
<dbReference type="InterPro" id="IPR009057">
    <property type="entry name" value="Homeodomain-like_sf"/>
</dbReference>
<evidence type="ECO:0000313" key="12">
    <source>
        <dbReference type="Proteomes" id="UP001187531"/>
    </source>
</evidence>
<dbReference type="InterPro" id="IPR001356">
    <property type="entry name" value="HD"/>
</dbReference>
<keyword evidence="5 7" id="KW-0371">Homeobox</keyword>
<sequence>MVQINVACDFKSDYDAQKDLTHNTYVERSENPQHCMRSGYYPTNFVQFSTPGFVPYHQMQMSNSSIAPLQGITIPMPGQKRTRQTYTKYQTLELEKEFLYNRYLTRVRRMDISSKLQLTERQIKIWFQNRRMKAKKENKNETNFRSSGQSCDASDEMDKILTYDFVAEKIIEVRGPSARDMVPIALGKFQSQSHQSLDHETSTRSRSASAGSLQGYFSANQNELDDPNTEIQTKTAFITPKSTVAVQVPRMPEPRTKRDHARVISPSDDQNQPIRKSRLMGVLNQEAPIEGSGLEVRAKDGESVSREQPSHRSIVTVGDE</sequence>
<dbReference type="InterPro" id="IPR020479">
    <property type="entry name" value="HD_metazoa"/>
</dbReference>
<feature type="domain" description="Homeobox" evidence="10">
    <location>
        <begin position="77"/>
        <end position="137"/>
    </location>
</feature>
<dbReference type="GO" id="GO:0000978">
    <property type="term" value="F:RNA polymerase II cis-regulatory region sequence-specific DNA binding"/>
    <property type="evidence" value="ECO:0007669"/>
    <property type="project" value="TreeGrafter"/>
</dbReference>
<evidence type="ECO:0000256" key="8">
    <source>
        <dbReference type="RuleBase" id="RU000682"/>
    </source>
</evidence>